<reference evidence="3 4" key="1">
    <citation type="submission" date="2020-08" db="EMBL/GenBank/DDBJ databases">
        <title>Genomic Encyclopedia of Type Strains, Phase IV (KMG-IV): sequencing the most valuable type-strain genomes for metagenomic binning, comparative biology and taxonomic classification.</title>
        <authorList>
            <person name="Goeker M."/>
        </authorList>
    </citation>
    <scope>NUCLEOTIDE SEQUENCE [LARGE SCALE GENOMIC DNA]</scope>
    <source>
        <strain evidence="3 4">DSM 26723</strain>
    </source>
</reference>
<dbReference type="RefSeq" id="WP_184334581.1">
    <property type="nucleotide sequence ID" value="NZ_JACHHZ010000005.1"/>
</dbReference>
<name>A0A841HSJ3_9GAMM</name>
<dbReference type="EMBL" id="JACHHZ010000005">
    <property type="protein sequence ID" value="MBB6095180.1"/>
    <property type="molecule type" value="Genomic_DNA"/>
</dbReference>
<comment type="caution">
    <text evidence="3">The sequence shown here is derived from an EMBL/GenBank/DDBJ whole genome shotgun (WGS) entry which is preliminary data.</text>
</comment>
<evidence type="ECO:0000256" key="1">
    <source>
        <dbReference type="SAM" id="Phobius"/>
    </source>
</evidence>
<keyword evidence="1" id="KW-1133">Transmembrane helix</keyword>
<evidence type="ECO:0000313" key="3">
    <source>
        <dbReference type="EMBL" id="MBB6095180.1"/>
    </source>
</evidence>
<keyword evidence="4" id="KW-1185">Reference proteome</keyword>
<keyword evidence="2" id="KW-0732">Signal</keyword>
<dbReference type="AlphaFoldDB" id="A0A841HSJ3"/>
<dbReference type="Proteomes" id="UP000588068">
    <property type="component" value="Unassembled WGS sequence"/>
</dbReference>
<feature type="chain" id="PRO_5032625047" description="LPXTG cell wall anchor domain-containing protein" evidence="2">
    <location>
        <begin position="23"/>
        <end position="199"/>
    </location>
</feature>
<evidence type="ECO:0008006" key="5">
    <source>
        <dbReference type="Google" id="ProtNLM"/>
    </source>
</evidence>
<accession>A0A841HSJ3</accession>
<keyword evidence="1" id="KW-0472">Membrane</keyword>
<proteinExistence type="predicted"/>
<organism evidence="3 4">
    <name type="scientific">Povalibacter uvarum</name>
    <dbReference type="NCBI Taxonomy" id="732238"/>
    <lineage>
        <taxon>Bacteria</taxon>
        <taxon>Pseudomonadati</taxon>
        <taxon>Pseudomonadota</taxon>
        <taxon>Gammaproteobacteria</taxon>
        <taxon>Steroidobacterales</taxon>
        <taxon>Steroidobacteraceae</taxon>
        <taxon>Povalibacter</taxon>
    </lineage>
</organism>
<feature type="signal peptide" evidence="2">
    <location>
        <begin position="1"/>
        <end position="22"/>
    </location>
</feature>
<protein>
    <recommendedName>
        <fullName evidence="5">LPXTG cell wall anchor domain-containing protein</fullName>
    </recommendedName>
</protein>
<gene>
    <name evidence="3" type="ORF">HNQ60_004070</name>
</gene>
<feature type="transmembrane region" description="Helical" evidence="1">
    <location>
        <begin position="176"/>
        <end position="196"/>
    </location>
</feature>
<evidence type="ECO:0000313" key="4">
    <source>
        <dbReference type="Proteomes" id="UP000588068"/>
    </source>
</evidence>
<sequence>MRRPILVFGGAAISLMAATALAQTSVDRSFTTTAKNCEGVNWSAEALKAYPSIASACQGVEVRDGKTYVKFSGRVERNINRGEQLAINFREGDTMTLTPPANTQLFVNGKQTPVADLQRGDQLNFYVPEDRFVAQVAQDDTPQTQYVIVPIVYREIIREPSQQAASLPHTAGDVPLFALGGFMLLGMGAGLTIVRLRKR</sequence>
<keyword evidence="1" id="KW-0812">Transmembrane</keyword>
<evidence type="ECO:0000256" key="2">
    <source>
        <dbReference type="SAM" id="SignalP"/>
    </source>
</evidence>